<dbReference type="Proteomes" id="UP000009168">
    <property type="component" value="Unassembled WGS sequence"/>
</dbReference>
<dbReference type="GeneID" id="24440680"/>
<accession>W7X0X6</accession>
<feature type="transmembrane region" description="Helical" evidence="1">
    <location>
        <begin position="164"/>
        <end position="186"/>
    </location>
</feature>
<protein>
    <submittedName>
        <fullName evidence="2">Transmembrane protein, putative</fullName>
    </submittedName>
</protein>
<sequence>MARLEQGKQQTSSHDWNLSFIKMLPKLNNFVKNYLLQKMIKQINISNKLSQQQIKSCNNMIKLRKINNNSQQTNKQIHSYYQKTNNKQINKQIYFYFYYQLTSNSLTLTILKSGIFAMTINYHCYFQLLNYSYKTVKQVQFLILNCQLSYILFRIQFIDSYIHILLFFITKFYCCKLYFYIIINIFETNQQNMNMLMIDQKDMGFSFHLILFQMNQSINQTNKFISFGILLNRQCLEWKKFTSQNGEISVFQIKFKLKLSFIKNLIALFSNKVNGCQAAPTRNCIKSLTMKMNFLLMIKITSKLKISLLRVTFE</sequence>
<reference evidence="3" key="1">
    <citation type="journal article" date="2006" name="PLoS Biol.">
        <title>Macronuclear genome sequence of the ciliate Tetrahymena thermophila, a model eukaryote.</title>
        <authorList>
            <person name="Eisen J.A."/>
            <person name="Coyne R.S."/>
            <person name="Wu M."/>
            <person name="Wu D."/>
            <person name="Thiagarajan M."/>
            <person name="Wortman J.R."/>
            <person name="Badger J.H."/>
            <person name="Ren Q."/>
            <person name="Amedeo P."/>
            <person name="Jones K.M."/>
            <person name="Tallon L.J."/>
            <person name="Delcher A.L."/>
            <person name="Salzberg S.L."/>
            <person name="Silva J.C."/>
            <person name="Haas B.J."/>
            <person name="Majoros W.H."/>
            <person name="Farzad M."/>
            <person name="Carlton J.M."/>
            <person name="Smith R.K. Jr."/>
            <person name="Garg J."/>
            <person name="Pearlman R.E."/>
            <person name="Karrer K.M."/>
            <person name="Sun L."/>
            <person name="Manning G."/>
            <person name="Elde N.C."/>
            <person name="Turkewitz A.P."/>
            <person name="Asai D.J."/>
            <person name="Wilkes D.E."/>
            <person name="Wang Y."/>
            <person name="Cai H."/>
            <person name="Collins K."/>
            <person name="Stewart B.A."/>
            <person name="Lee S.R."/>
            <person name="Wilamowska K."/>
            <person name="Weinberg Z."/>
            <person name="Ruzzo W.L."/>
            <person name="Wloga D."/>
            <person name="Gaertig J."/>
            <person name="Frankel J."/>
            <person name="Tsao C.-C."/>
            <person name="Gorovsky M.A."/>
            <person name="Keeling P.J."/>
            <person name="Waller R.F."/>
            <person name="Patron N.J."/>
            <person name="Cherry J.M."/>
            <person name="Stover N.A."/>
            <person name="Krieger C.J."/>
            <person name="del Toro C."/>
            <person name="Ryder H.F."/>
            <person name="Williamson S.C."/>
            <person name="Barbeau R.A."/>
            <person name="Hamilton E.P."/>
            <person name="Orias E."/>
        </authorList>
    </citation>
    <scope>NUCLEOTIDE SEQUENCE [LARGE SCALE GENOMIC DNA]</scope>
    <source>
        <strain evidence="3">SB210</strain>
    </source>
</reference>
<keyword evidence="1" id="KW-0472">Membrane</keyword>
<dbReference type="InParanoid" id="W7X0X6"/>
<dbReference type="RefSeq" id="XP_012654682.1">
    <property type="nucleotide sequence ID" value="XM_012799228.1"/>
</dbReference>
<gene>
    <name evidence="2" type="ORF">TTHERM_000787422</name>
</gene>
<dbReference type="AlphaFoldDB" id="W7X0X6"/>
<keyword evidence="1" id="KW-1133">Transmembrane helix</keyword>
<dbReference type="KEGG" id="tet:TTHERM_000787422"/>
<evidence type="ECO:0000313" key="3">
    <source>
        <dbReference type="Proteomes" id="UP000009168"/>
    </source>
</evidence>
<keyword evidence="3" id="KW-1185">Reference proteome</keyword>
<keyword evidence="1 2" id="KW-0812">Transmembrane</keyword>
<name>W7X0X6_TETTS</name>
<dbReference type="EMBL" id="GG662552">
    <property type="protein sequence ID" value="EWS72795.1"/>
    <property type="molecule type" value="Genomic_DNA"/>
</dbReference>
<proteinExistence type="predicted"/>
<organism evidence="2 3">
    <name type="scientific">Tetrahymena thermophila (strain SB210)</name>
    <dbReference type="NCBI Taxonomy" id="312017"/>
    <lineage>
        <taxon>Eukaryota</taxon>
        <taxon>Sar</taxon>
        <taxon>Alveolata</taxon>
        <taxon>Ciliophora</taxon>
        <taxon>Intramacronucleata</taxon>
        <taxon>Oligohymenophorea</taxon>
        <taxon>Hymenostomatida</taxon>
        <taxon>Tetrahymenina</taxon>
        <taxon>Tetrahymenidae</taxon>
        <taxon>Tetrahymena</taxon>
    </lineage>
</organism>
<evidence type="ECO:0000313" key="2">
    <source>
        <dbReference type="EMBL" id="EWS72795.1"/>
    </source>
</evidence>
<evidence type="ECO:0000256" key="1">
    <source>
        <dbReference type="SAM" id="Phobius"/>
    </source>
</evidence>